<proteinExistence type="predicted"/>
<dbReference type="Proteomes" id="UP000307790">
    <property type="component" value="Unassembled WGS sequence"/>
</dbReference>
<dbReference type="Gene3D" id="3.40.50.2000">
    <property type="entry name" value="Glycogen Phosphorylase B"/>
    <property type="match status" value="2"/>
</dbReference>
<dbReference type="InterPro" id="IPR028098">
    <property type="entry name" value="Glyco_trans_4-like_N"/>
</dbReference>
<evidence type="ECO:0000313" key="4">
    <source>
        <dbReference type="Proteomes" id="UP000307790"/>
    </source>
</evidence>
<dbReference type="OrthoDB" id="9775208at2"/>
<name>A0A5R9IKJ2_9GAMM</name>
<keyword evidence="4" id="KW-1185">Reference proteome</keyword>
<evidence type="ECO:0000259" key="2">
    <source>
        <dbReference type="Pfam" id="PF13477"/>
    </source>
</evidence>
<dbReference type="GO" id="GO:1901135">
    <property type="term" value="P:carbohydrate derivative metabolic process"/>
    <property type="evidence" value="ECO:0007669"/>
    <property type="project" value="UniProtKB-ARBA"/>
</dbReference>
<dbReference type="CDD" id="cd03808">
    <property type="entry name" value="GT4_CapM-like"/>
    <property type="match status" value="1"/>
</dbReference>
<accession>A0A5R9IKJ2</accession>
<reference evidence="3 4" key="1">
    <citation type="submission" date="2019-05" db="EMBL/GenBank/DDBJ databases">
        <title>Genome sequences of Thalassotalea litorea 1K03283.</title>
        <authorList>
            <person name="Zhang D."/>
        </authorList>
    </citation>
    <scope>NUCLEOTIDE SEQUENCE [LARGE SCALE GENOMIC DNA]</scope>
    <source>
        <strain evidence="3 4">MCCC 1K03283</strain>
    </source>
</reference>
<evidence type="ECO:0000313" key="3">
    <source>
        <dbReference type="EMBL" id="TLU65099.1"/>
    </source>
</evidence>
<dbReference type="Pfam" id="PF00534">
    <property type="entry name" value="Glycos_transf_1"/>
    <property type="match status" value="1"/>
</dbReference>
<evidence type="ECO:0000259" key="1">
    <source>
        <dbReference type="Pfam" id="PF00534"/>
    </source>
</evidence>
<sequence>MNKKLLFLVNVDWFFLSHRLPIALKALQEGYDVHLACNFIEQRDYIESLGIKTHQISFSRSGKGFVEEIKTLKDINVLFSKLRPEIVHGVTIKPVLYGGVIGRFKSIQGFVGAISGLGLVFVAKGMKAKIFRTFIKALYKLAFGHDNKAIIFQNEADRQVLLNAGVLSEQDCKMIRGSGADLQTYSPKELPQGTTTFIMAARLLKEKGVNEFIDAAREVKNKGFDARFLLVGDPDSGNPNSFTHEDLKLWEKEGYVEVLGHRTDIPELFSQSHVVVLPSFYGEGLPKVLIEAAACGRAIITTDNPGCSAAVVSGETGIIVPAQDVGSLVAAMEQFLQFPTQLQSMGKAGRKLAEEEFDVNSVVQQHLNIYSELMA</sequence>
<dbReference type="PANTHER" id="PTHR12526:SF638">
    <property type="entry name" value="SPORE COAT PROTEIN SA"/>
    <property type="match status" value="1"/>
</dbReference>
<dbReference type="Pfam" id="PF13477">
    <property type="entry name" value="Glyco_trans_4_2"/>
    <property type="match status" value="1"/>
</dbReference>
<dbReference type="EMBL" id="VCBC01000008">
    <property type="protein sequence ID" value="TLU65099.1"/>
    <property type="molecule type" value="Genomic_DNA"/>
</dbReference>
<dbReference type="GO" id="GO:0016757">
    <property type="term" value="F:glycosyltransferase activity"/>
    <property type="evidence" value="ECO:0007669"/>
    <property type="project" value="InterPro"/>
</dbReference>
<comment type="caution">
    <text evidence="3">The sequence shown here is derived from an EMBL/GenBank/DDBJ whole genome shotgun (WGS) entry which is preliminary data.</text>
</comment>
<feature type="domain" description="Glycosyltransferase subfamily 4-like N-terminal" evidence="2">
    <location>
        <begin position="4"/>
        <end position="154"/>
    </location>
</feature>
<dbReference type="AlphaFoldDB" id="A0A5R9IKJ2"/>
<dbReference type="SUPFAM" id="SSF53756">
    <property type="entry name" value="UDP-Glycosyltransferase/glycogen phosphorylase"/>
    <property type="match status" value="1"/>
</dbReference>
<protein>
    <submittedName>
        <fullName evidence="3">Glycosyltransferase family 4 protein</fullName>
    </submittedName>
</protein>
<dbReference type="PANTHER" id="PTHR12526">
    <property type="entry name" value="GLYCOSYLTRANSFERASE"/>
    <property type="match status" value="1"/>
</dbReference>
<dbReference type="RefSeq" id="WP_138319769.1">
    <property type="nucleotide sequence ID" value="NZ_VCBC01000008.1"/>
</dbReference>
<dbReference type="InterPro" id="IPR001296">
    <property type="entry name" value="Glyco_trans_1"/>
</dbReference>
<organism evidence="3 4">
    <name type="scientific">Thalassotalea litorea</name>
    <dbReference type="NCBI Taxonomy" id="2020715"/>
    <lineage>
        <taxon>Bacteria</taxon>
        <taxon>Pseudomonadati</taxon>
        <taxon>Pseudomonadota</taxon>
        <taxon>Gammaproteobacteria</taxon>
        <taxon>Alteromonadales</taxon>
        <taxon>Colwelliaceae</taxon>
        <taxon>Thalassotalea</taxon>
    </lineage>
</organism>
<gene>
    <name evidence="3" type="ORF">FE810_09235</name>
</gene>
<keyword evidence="3" id="KW-0808">Transferase</keyword>
<feature type="domain" description="Glycosyl transferase family 1" evidence="1">
    <location>
        <begin position="189"/>
        <end position="351"/>
    </location>
</feature>